<dbReference type="Pfam" id="PF02591">
    <property type="entry name" value="Zn_ribbon_9"/>
    <property type="match status" value="1"/>
</dbReference>
<reference evidence="4 5" key="1">
    <citation type="journal article" date="2019" name="Int. J. Syst. Evol. Microbiol.">
        <title>The Global Catalogue of Microorganisms (GCM) 10K type strain sequencing project: providing services to taxonomists for standard genome sequencing and annotation.</title>
        <authorList>
            <consortium name="The Broad Institute Genomics Platform"/>
            <consortium name="The Broad Institute Genome Sequencing Center for Infectious Disease"/>
            <person name="Wu L."/>
            <person name="Ma J."/>
        </authorList>
    </citation>
    <scope>NUCLEOTIDE SEQUENCE [LARGE SCALE GENOMIC DNA]</scope>
    <source>
        <strain evidence="4 5">JCM 15628</strain>
    </source>
</reference>
<evidence type="ECO:0008006" key="6">
    <source>
        <dbReference type="Google" id="ProtNLM"/>
    </source>
</evidence>
<dbReference type="RefSeq" id="WP_344058812.1">
    <property type="nucleotide sequence ID" value="NZ_BAAAPU010000003.1"/>
</dbReference>
<evidence type="ECO:0000256" key="1">
    <source>
        <dbReference type="SAM" id="Coils"/>
    </source>
</evidence>
<evidence type="ECO:0000259" key="2">
    <source>
        <dbReference type="Pfam" id="PF02591"/>
    </source>
</evidence>
<dbReference type="Proteomes" id="UP001500013">
    <property type="component" value="Unassembled WGS sequence"/>
</dbReference>
<dbReference type="InterPro" id="IPR056003">
    <property type="entry name" value="CT398_CC_hairpin"/>
</dbReference>
<feature type="coiled-coil region" evidence="1">
    <location>
        <begin position="60"/>
        <end position="87"/>
    </location>
</feature>
<name>A0ABN2RLM7_9MICO</name>
<dbReference type="Pfam" id="PF24481">
    <property type="entry name" value="CT398_CC"/>
    <property type="match status" value="1"/>
</dbReference>
<feature type="domain" description="C4-type zinc ribbon" evidence="2">
    <location>
        <begin position="227"/>
        <end position="261"/>
    </location>
</feature>
<dbReference type="EMBL" id="BAAAPU010000003">
    <property type="protein sequence ID" value="GAA1971214.1"/>
    <property type="molecule type" value="Genomic_DNA"/>
</dbReference>
<evidence type="ECO:0000313" key="5">
    <source>
        <dbReference type="Proteomes" id="UP001500013"/>
    </source>
</evidence>
<accession>A0ABN2RLM7</accession>
<proteinExistence type="predicted"/>
<dbReference type="InterPro" id="IPR052376">
    <property type="entry name" value="Oxidative_Scav/Glycosyltrans"/>
</dbReference>
<gene>
    <name evidence="4" type="ORF">GCM10009817_08970</name>
</gene>
<feature type="coiled-coil region" evidence="1">
    <location>
        <begin position="119"/>
        <end position="174"/>
    </location>
</feature>
<dbReference type="Gene3D" id="1.10.287.1490">
    <property type="match status" value="1"/>
</dbReference>
<dbReference type="PANTHER" id="PTHR39082:SF1">
    <property type="entry name" value="SCAVENGER RECEPTOR CLASS A MEMBER 3"/>
    <property type="match status" value="1"/>
</dbReference>
<evidence type="ECO:0000259" key="3">
    <source>
        <dbReference type="Pfam" id="PF24481"/>
    </source>
</evidence>
<sequence>MDVRRRCQCRAARPRGPPNRRCVLKADPSRQWRLLDLQAIDTRLDQIRHAKATLPQTPALEAARRELQTLETQIVNARTAAGDVQRELTKSDQDVQLVRDRAARNQARLDAGHGSAKDLQALQHELTSLARRQAELEELELEVMERAETLTARVAELEARRAELVERVQGLETERDAALTTLDAEAATVGAGRADIVAGIGDDLAALYEKIRASSGGLAAAELRHRRCGGCRLELNNVDLDRIRKAPEDEVVRCEECRRIMIRTGESGL</sequence>
<keyword evidence="1" id="KW-0175">Coiled coil</keyword>
<dbReference type="InterPro" id="IPR003743">
    <property type="entry name" value="Zf-RING_7"/>
</dbReference>
<feature type="domain" description="CT398-like coiled coil hairpin" evidence="3">
    <location>
        <begin position="37"/>
        <end position="216"/>
    </location>
</feature>
<dbReference type="PANTHER" id="PTHR39082">
    <property type="entry name" value="PHOSPHOLIPASE C-BETA-2-RELATED"/>
    <property type="match status" value="1"/>
</dbReference>
<comment type="caution">
    <text evidence="4">The sequence shown here is derived from an EMBL/GenBank/DDBJ whole genome shotgun (WGS) entry which is preliminary data.</text>
</comment>
<evidence type="ECO:0000313" key="4">
    <source>
        <dbReference type="EMBL" id="GAA1971214.1"/>
    </source>
</evidence>
<protein>
    <recommendedName>
        <fullName evidence="6">C4-type zinc ribbon domain-containing protein</fullName>
    </recommendedName>
</protein>
<organism evidence="4 5">
    <name type="scientific">Terrabacter lapilli</name>
    <dbReference type="NCBI Taxonomy" id="436231"/>
    <lineage>
        <taxon>Bacteria</taxon>
        <taxon>Bacillati</taxon>
        <taxon>Actinomycetota</taxon>
        <taxon>Actinomycetes</taxon>
        <taxon>Micrococcales</taxon>
        <taxon>Intrasporangiaceae</taxon>
        <taxon>Terrabacter</taxon>
    </lineage>
</organism>
<keyword evidence="5" id="KW-1185">Reference proteome</keyword>